<dbReference type="InterPro" id="IPR055767">
    <property type="entry name" value="DUF7343"/>
</dbReference>
<sequence length="183" mass="20227">MTMNLPSIQRRYAISTGVFITATVVLVVVVLSPSSIVVIGSERSATLELASPQFWETLSIAAVSCVFGSSGMYLFLNTPDDSNADHASTDTDQPNPRERDSLEKDNIIETRRQEWKETAQKLSDREEAIYRAVLDADGVLPQSEIVERTDCSKATVSRALDNLEAKNLVERKRRGVGNIVLLQ</sequence>
<dbReference type="OrthoDB" id="116755at2157"/>
<feature type="transmembrane region" description="Helical" evidence="2">
    <location>
        <begin position="58"/>
        <end position="76"/>
    </location>
</feature>
<keyword evidence="5" id="KW-1185">Reference proteome</keyword>
<name>A0A7D5P7T2_9EURY</name>
<evidence type="ECO:0000256" key="2">
    <source>
        <dbReference type="SAM" id="Phobius"/>
    </source>
</evidence>
<keyword evidence="2" id="KW-0812">Transmembrane</keyword>
<dbReference type="SUPFAM" id="SSF46785">
    <property type="entry name" value="Winged helix' DNA-binding domain"/>
    <property type="match status" value="1"/>
</dbReference>
<evidence type="ECO:0000313" key="4">
    <source>
        <dbReference type="EMBL" id="QLH81361.1"/>
    </source>
</evidence>
<feature type="region of interest" description="Disordered" evidence="1">
    <location>
        <begin position="80"/>
        <end position="103"/>
    </location>
</feature>
<evidence type="ECO:0000259" key="3">
    <source>
        <dbReference type="Pfam" id="PF24034"/>
    </source>
</evidence>
<evidence type="ECO:0000313" key="5">
    <source>
        <dbReference type="Proteomes" id="UP000509346"/>
    </source>
</evidence>
<dbReference type="RefSeq" id="WP_179921278.1">
    <property type="nucleotide sequence ID" value="NZ_CP058909.1"/>
</dbReference>
<accession>A0A7D5P7T2</accession>
<feature type="domain" description="DUF7343" evidence="3">
    <location>
        <begin position="122"/>
        <end position="182"/>
    </location>
</feature>
<protein>
    <submittedName>
        <fullName evidence="4">MarR family transcriptional regulator</fullName>
    </submittedName>
</protein>
<evidence type="ECO:0000256" key="1">
    <source>
        <dbReference type="SAM" id="MobiDB-lite"/>
    </source>
</evidence>
<proteinExistence type="predicted"/>
<feature type="transmembrane region" description="Helical" evidence="2">
    <location>
        <begin position="12"/>
        <end position="38"/>
    </location>
</feature>
<gene>
    <name evidence="4" type="ORF">HZS54_06860</name>
</gene>
<dbReference type="InterPro" id="IPR036390">
    <property type="entry name" value="WH_DNA-bd_sf"/>
</dbReference>
<keyword evidence="2" id="KW-0472">Membrane</keyword>
<dbReference type="Proteomes" id="UP000509346">
    <property type="component" value="Chromosome"/>
</dbReference>
<dbReference type="AlphaFoldDB" id="A0A7D5P7T2"/>
<organism evidence="4 5">
    <name type="scientific">Halosimplex pelagicum</name>
    <dbReference type="NCBI Taxonomy" id="869886"/>
    <lineage>
        <taxon>Archaea</taxon>
        <taxon>Methanobacteriati</taxon>
        <taxon>Methanobacteriota</taxon>
        <taxon>Stenosarchaea group</taxon>
        <taxon>Halobacteria</taxon>
        <taxon>Halobacteriales</taxon>
        <taxon>Haloarculaceae</taxon>
        <taxon>Halosimplex</taxon>
    </lineage>
</organism>
<keyword evidence="2" id="KW-1133">Transmembrane helix</keyword>
<dbReference type="Pfam" id="PF24034">
    <property type="entry name" value="DUF7343"/>
    <property type="match status" value="1"/>
</dbReference>
<dbReference type="EMBL" id="CP058909">
    <property type="protein sequence ID" value="QLH81361.1"/>
    <property type="molecule type" value="Genomic_DNA"/>
</dbReference>
<dbReference type="Gene3D" id="1.10.10.10">
    <property type="entry name" value="Winged helix-like DNA-binding domain superfamily/Winged helix DNA-binding domain"/>
    <property type="match status" value="1"/>
</dbReference>
<feature type="compositionally biased region" description="Basic and acidic residues" evidence="1">
    <location>
        <begin position="83"/>
        <end position="103"/>
    </location>
</feature>
<dbReference type="KEGG" id="hpel:HZS54_06860"/>
<dbReference type="InterPro" id="IPR036388">
    <property type="entry name" value="WH-like_DNA-bd_sf"/>
</dbReference>
<dbReference type="GeneID" id="56082295"/>
<reference evidence="4 5" key="1">
    <citation type="submission" date="2020-07" db="EMBL/GenBank/DDBJ databases">
        <title>Halosimplex litoreum sp. nov. and Halosimplex rubrum sp. nov., isolated from different salt environments.</title>
        <authorList>
            <person name="Cui H."/>
        </authorList>
    </citation>
    <scope>NUCLEOTIDE SEQUENCE [LARGE SCALE GENOMIC DNA]</scope>
    <source>
        <strain evidence="4 5">R2</strain>
    </source>
</reference>